<dbReference type="GO" id="GO:0061630">
    <property type="term" value="F:ubiquitin protein ligase activity"/>
    <property type="evidence" value="ECO:0007669"/>
    <property type="project" value="InterPro"/>
</dbReference>
<keyword evidence="1" id="KW-0479">Metal-binding</keyword>
<comment type="caution">
    <text evidence="8">The sequence shown here is derived from an EMBL/GenBank/DDBJ whole genome shotgun (WGS) entry which is preliminary data.</text>
</comment>
<dbReference type="GO" id="GO:0007131">
    <property type="term" value="P:reciprocal meiotic recombination"/>
    <property type="evidence" value="ECO:0007669"/>
    <property type="project" value="InterPro"/>
</dbReference>
<feature type="region of interest" description="Disordered" evidence="6">
    <location>
        <begin position="415"/>
        <end position="436"/>
    </location>
</feature>
<evidence type="ECO:0000256" key="1">
    <source>
        <dbReference type="ARBA" id="ARBA00022723"/>
    </source>
</evidence>
<feature type="compositionally biased region" description="Polar residues" evidence="6">
    <location>
        <begin position="297"/>
        <end position="311"/>
    </location>
</feature>
<reference evidence="8 9" key="1">
    <citation type="submission" date="2020-01" db="EMBL/GenBank/DDBJ databases">
        <title>Identification and distribution of gene clusters putatively required for synthesis of sphingolipid metabolism inhibitors in phylogenetically diverse species of the filamentous fungus Fusarium.</title>
        <authorList>
            <person name="Kim H.-S."/>
            <person name="Busman M."/>
            <person name="Brown D.W."/>
            <person name="Divon H."/>
            <person name="Uhlig S."/>
            <person name="Proctor R.H."/>
        </authorList>
    </citation>
    <scope>NUCLEOTIDE SEQUENCE [LARGE SCALE GENOMIC DNA]</scope>
    <source>
        <strain evidence="8 9">NRRL 20459</strain>
    </source>
</reference>
<keyword evidence="5" id="KW-0175">Coiled coil</keyword>
<feature type="coiled-coil region" evidence="5">
    <location>
        <begin position="581"/>
        <end position="622"/>
    </location>
</feature>
<feature type="compositionally biased region" description="Low complexity" evidence="6">
    <location>
        <begin position="285"/>
        <end position="296"/>
    </location>
</feature>
<sequence length="688" mass="76320">MERRLLCNTLKCRRELNDRALVTTCSHIFCVECAQRYGIGGQDPERRSLCPACHTHLTDPDSAVITTLNPSEDYKTSVLSGLSPNTIMECTGRALSFWAYQTAQDMTYQEHLYRTLTSKYANLSMQLEKTMHDANAEAEEFQRKLAGMAAEQEALRQKNDDLAQTNKERGRKVLQLQELYDKIKRKAELGEIQRAASDTVDSTLQTSQLDQGYGGGMPNQGLHHGTPAPGYGHRIDISRMNTSIPRSYPNVTREGNQWTGLGGPARSDCTGTPLGGFGRPGVGGTSSASGTSGLPSMTGTPLPSFGGTRQFSAAHGTTFGPHRKNMPNIGLSSGIRGIGRGELGVNTNYPTHPTAAYFKTPNKMQANHPETSQRRSQLVLASELTRTPSLVGALSQHVMRGVGKPGRVIAHFMRNNSEKREEKREEKRLRRSRERADADMRRKFMAGEWTNKDYGKTPPASFPTTLLRQPLSYDPPSEVLTTAPPLQETVQVRVDQLARRGEALRSHPVHNRQAWYEQDLTSDEDIDGASRRGNQPECESMLPHPPSNITLPFQDTVETPCEHDVEFESEIFVSAGPCKCCADADKEIAQLEAQVSELIQERDQLKTVYLDAQRQVNRANQMASNALSHVQRSEHSMPNPDVDASPVGAVEACTSTMLAQRLRLEWYMMMYPNLKDEFDAAHHGGILN</sequence>
<dbReference type="Pfam" id="PF14634">
    <property type="entry name" value="zf-RING_5"/>
    <property type="match status" value="1"/>
</dbReference>
<evidence type="ECO:0000259" key="7">
    <source>
        <dbReference type="PROSITE" id="PS50089"/>
    </source>
</evidence>
<dbReference type="InterPro" id="IPR042448">
    <property type="entry name" value="CCNB1IP1"/>
</dbReference>
<dbReference type="Gene3D" id="3.30.40.10">
    <property type="entry name" value="Zinc/RING finger domain, C3HC4 (zinc finger)"/>
    <property type="match status" value="1"/>
</dbReference>
<dbReference type="InterPro" id="IPR013083">
    <property type="entry name" value="Znf_RING/FYVE/PHD"/>
</dbReference>
<evidence type="ECO:0000256" key="3">
    <source>
        <dbReference type="ARBA" id="ARBA00022833"/>
    </source>
</evidence>
<dbReference type="GO" id="GO:0000795">
    <property type="term" value="C:synaptonemal complex"/>
    <property type="evidence" value="ECO:0007669"/>
    <property type="project" value="InterPro"/>
</dbReference>
<keyword evidence="8" id="KW-0436">Ligase</keyword>
<dbReference type="AlphaFoldDB" id="A0A8H4P7U0"/>
<dbReference type="GO" id="GO:0008270">
    <property type="term" value="F:zinc ion binding"/>
    <property type="evidence" value="ECO:0007669"/>
    <property type="project" value="UniProtKB-KW"/>
</dbReference>
<proteinExistence type="predicted"/>
<name>A0A8H4P7U0_9HYPO</name>
<dbReference type="GO" id="GO:0016874">
    <property type="term" value="F:ligase activity"/>
    <property type="evidence" value="ECO:0007669"/>
    <property type="project" value="UniProtKB-KW"/>
</dbReference>
<evidence type="ECO:0000256" key="5">
    <source>
        <dbReference type="SAM" id="Coils"/>
    </source>
</evidence>
<dbReference type="InterPro" id="IPR001841">
    <property type="entry name" value="Znf_RING"/>
</dbReference>
<evidence type="ECO:0000256" key="6">
    <source>
        <dbReference type="SAM" id="MobiDB-lite"/>
    </source>
</evidence>
<organism evidence="8 9">
    <name type="scientific">Fusarium albosuccineum</name>
    <dbReference type="NCBI Taxonomy" id="1237068"/>
    <lineage>
        <taxon>Eukaryota</taxon>
        <taxon>Fungi</taxon>
        <taxon>Dikarya</taxon>
        <taxon>Ascomycota</taxon>
        <taxon>Pezizomycotina</taxon>
        <taxon>Sordariomycetes</taxon>
        <taxon>Hypocreomycetidae</taxon>
        <taxon>Hypocreales</taxon>
        <taxon>Nectriaceae</taxon>
        <taxon>Fusarium</taxon>
        <taxon>Fusarium decemcellulare species complex</taxon>
    </lineage>
</organism>
<evidence type="ECO:0000313" key="9">
    <source>
        <dbReference type="Proteomes" id="UP000554235"/>
    </source>
</evidence>
<protein>
    <submittedName>
        <fullName evidence="8">E3 ubiquitin- ligase CCNB1IP1</fullName>
    </submittedName>
</protein>
<dbReference type="OrthoDB" id="441210at2759"/>
<keyword evidence="3" id="KW-0862">Zinc</keyword>
<feature type="region of interest" description="Disordered" evidence="6">
    <location>
        <begin position="278"/>
        <end position="328"/>
    </location>
</feature>
<evidence type="ECO:0000256" key="4">
    <source>
        <dbReference type="PROSITE-ProRule" id="PRU00175"/>
    </source>
</evidence>
<keyword evidence="9" id="KW-1185">Reference proteome</keyword>
<dbReference type="EMBL" id="JAADYS010001540">
    <property type="protein sequence ID" value="KAF4462435.1"/>
    <property type="molecule type" value="Genomic_DNA"/>
</dbReference>
<dbReference type="PANTHER" id="PTHR14305">
    <property type="entry name" value="E3 UBIQUITIN-PROTEIN LIGASE CCNB1IP1"/>
    <property type="match status" value="1"/>
</dbReference>
<feature type="coiled-coil region" evidence="5">
    <location>
        <begin position="124"/>
        <end position="168"/>
    </location>
</feature>
<dbReference type="Proteomes" id="UP000554235">
    <property type="component" value="Unassembled WGS sequence"/>
</dbReference>
<dbReference type="PANTHER" id="PTHR14305:SF0">
    <property type="entry name" value="E3 UBIQUITIN-PROTEIN LIGASE CCNB1IP1"/>
    <property type="match status" value="1"/>
</dbReference>
<evidence type="ECO:0000313" key="8">
    <source>
        <dbReference type="EMBL" id="KAF4462435.1"/>
    </source>
</evidence>
<feature type="domain" description="RING-type" evidence="7">
    <location>
        <begin position="12"/>
        <end position="54"/>
    </location>
</feature>
<keyword evidence="2 4" id="KW-0863">Zinc-finger</keyword>
<feature type="compositionally biased region" description="Basic and acidic residues" evidence="6">
    <location>
        <begin position="416"/>
        <end position="436"/>
    </location>
</feature>
<dbReference type="InterPro" id="IPR017907">
    <property type="entry name" value="Znf_RING_CS"/>
</dbReference>
<dbReference type="PROSITE" id="PS00518">
    <property type="entry name" value="ZF_RING_1"/>
    <property type="match status" value="1"/>
</dbReference>
<accession>A0A8H4P7U0</accession>
<dbReference type="SUPFAM" id="SSF57850">
    <property type="entry name" value="RING/U-box"/>
    <property type="match status" value="1"/>
</dbReference>
<evidence type="ECO:0000256" key="2">
    <source>
        <dbReference type="ARBA" id="ARBA00022771"/>
    </source>
</evidence>
<gene>
    <name evidence="8" type="ORF">FALBO_10766</name>
</gene>
<feature type="region of interest" description="Disordered" evidence="6">
    <location>
        <begin position="514"/>
        <end position="547"/>
    </location>
</feature>
<dbReference type="PROSITE" id="PS50089">
    <property type="entry name" value="ZF_RING_2"/>
    <property type="match status" value="1"/>
</dbReference>